<dbReference type="PROSITE" id="PS00562">
    <property type="entry name" value="CBM1_1"/>
    <property type="match status" value="1"/>
</dbReference>
<evidence type="ECO:0000256" key="3">
    <source>
        <dbReference type="SAM" id="SignalP"/>
    </source>
</evidence>
<dbReference type="Proteomes" id="UP000030745">
    <property type="component" value="Unassembled WGS sequence"/>
</dbReference>
<gene>
    <name evidence="5" type="ORF">SPRG_19916</name>
</gene>
<dbReference type="GO" id="GO:0005975">
    <property type="term" value="P:carbohydrate metabolic process"/>
    <property type="evidence" value="ECO:0007669"/>
    <property type="project" value="InterPro"/>
</dbReference>
<sequence>MVSANAVVSLFALAAPLVAGHGIISNPLAEFTPNVMRTTYVTRIQANFPGKFDDSPQTNVANFNKAFKAQTQFKTLRDMLDPQGPDCGNTLTNGAKKAIPTNGMMTWQNPDTGEGFVPSHTGPCEVWIDDKRVFQNDDCATNFPAKPAANLPIDYSSCSGDGCMLRFYWLALHEPMWQVYKNCVPLEGNGQKPSPTDAPTEEPTEEPTDEPSDDPEPTDEPTEYPGSTTCEAGSHCVKFNPFYYQCRPDSEAAEGQVPAFGQCGGKDFIGATKCVEGYQCGEINEYFFQCRPAAEYGGNRRLRGM</sequence>
<dbReference type="Pfam" id="PF00734">
    <property type="entry name" value="CBM_1"/>
    <property type="match status" value="2"/>
</dbReference>
<dbReference type="PROSITE" id="PS51164">
    <property type="entry name" value="CBM1_2"/>
    <property type="match status" value="1"/>
</dbReference>
<dbReference type="SMART" id="SM00236">
    <property type="entry name" value="fCBD"/>
    <property type="match status" value="2"/>
</dbReference>
<keyword evidence="1 3" id="KW-0732">Signal</keyword>
<reference evidence="5 6" key="1">
    <citation type="journal article" date="2013" name="PLoS Genet.">
        <title>Distinctive expansion of potential virulence genes in the genome of the oomycete fish pathogen Saprolegnia parasitica.</title>
        <authorList>
            <person name="Jiang R.H."/>
            <person name="de Bruijn I."/>
            <person name="Haas B.J."/>
            <person name="Belmonte R."/>
            <person name="Lobach L."/>
            <person name="Christie J."/>
            <person name="van den Ackerveken G."/>
            <person name="Bottin A."/>
            <person name="Bulone V."/>
            <person name="Diaz-Moreno S.M."/>
            <person name="Dumas B."/>
            <person name="Fan L."/>
            <person name="Gaulin E."/>
            <person name="Govers F."/>
            <person name="Grenville-Briggs L.J."/>
            <person name="Horner N.R."/>
            <person name="Levin J.Z."/>
            <person name="Mammella M."/>
            <person name="Meijer H.J."/>
            <person name="Morris P."/>
            <person name="Nusbaum C."/>
            <person name="Oome S."/>
            <person name="Phillips A.J."/>
            <person name="van Rooyen D."/>
            <person name="Rzeszutek E."/>
            <person name="Saraiva M."/>
            <person name="Secombes C.J."/>
            <person name="Seidl M.F."/>
            <person name="Snel B."/>
            <person name="Stassen J.H."/>
            <person name="Sykes S."/>
            <person name="Tripathy S."/>
            <person name="van den Berg H."/>
            <person name="Vega-Arreguin J.C."/>
            <person name="Wawra S."/>
            <person name="Young S.K."/>
            <person name="Zeng Q."/>
            <person name="Dieguez-Uribeondo J."/>
            <person name="Russ C."/>
            <person name="Tyler B.M."/>
            <person name="van West P."/>
        </authorList>
    </citation>
    <scope>NUCLEOTIDE SEQUENCE [LARGE SCALE GENOMIC DNA]</scope>
    <source>
        <strain evidence="5 6">CBS 223.65</strain>
    </source>
</reference>
<evidence type="ECO:0000313" key="6">
    <source>
        <dbReference type="Proteomes" id="UP000030745"/>
    </source>
</evidence>
<organism evidence="5 6">
    <name type="scientific">Saprolegnia parasitica (strain CBS 223.65)</name>
    <dbReference type="NCBI Taxonomy" id="695850"/>
    <lineage>
        <taxon>Eukaryota</taxon>
        <taxon>Sar</taxon>
        <taxon>Stramenopiles</taxon>
        <taxon>Oomycota</taxon>
        <taxon>Saprolegniomycetes</taxon>
        <taxon>Saprolegniales</taxon>
        <taxon>Saprolegniaceae</taxon>
        <taxon>Saprolegnia</taxon>
    </lineage>
</organism>
<evidence type="ECO:0000256" key="1">
    <source>
        <dbReference type="ARBA" id="ARBA00022729"/>
    </source>
</evidence>
<dbReference type="SMR" id="A0A067CR33"/>
<dbReference type="GO" id="GO:0030248">
    <property type="term" value="F:cellulose binding"/>
    <property type="evidence" value="ECO:0007669"/>
    <property type="project" value="InterPro"/>
</dbReference>
<dbReference type="GO" id="GO:0005576">
    <property type="term" value="C:extracellular region"/>
    <property type="evidence" value="ECO:0007669"/>
    <property type="project" value="InterPro"/>
</dbReference>
<dbReference type="KEGG" id="spar:SPRG_19916"/>
<dbReference type="STRING" id="695850.A0A067CR33"/>
<name>A0A067CR33_SAPPC</name>
<dbReference type="SUPFAM" id="SSF57180">
    <property type="entry name" value="Cellulose-binding domain"/>
    <property type="match status" value="2"/>
</dbReference>
<protein>
    <recommendedName>
        <fullName evidence="4">CBM1 domain-containing protein</fullName>
    </recommendedName>
</protein>
<feature type="compositionally biased region" description="Acidic residues" evidence="2">
    <location>
        <begin position="199"/>
        <end position="222"/>
    </location>
</feature>
<evidence type="ECO:0000313" key="5">
    <source>
        <dbReference type="EMBL" id="KDO29252.1"/>
    </source>
</evidence>
<dbReference type="GeneID" id="24141180"/>
<keyword evidence="6" id="KW-1185">Reference proteome</keyword>
<dbReference type="AlphaFoldDB" id="A0A067CR33"/>
<feature type="signal peptide" evidence="3">
    <location>
        <begin position="1"/>
        <end position="20"/>
    </location>
</feature>
<feature type="region of interest" description="Disordered" evidence="2">
    <location>
        <begin position="188"/>
        <end position="229"/>
    </location>
</feature>
<evidence type="ECO:0000256" key="2">
    <source>
        <dbReference type="SAM" id="MobiDB-lite"/>
    </source>
</evidence>
<dbReference type="VEuPathDB" id="FungiDB:SPRG_19916"/>
<dbReference type="EMBL" id="KK583207">
    <property type="protein sequence ID" value="KDO29252.1"/>
    <property type="molecule type" value="Genomic_DNA"/>
</dbReference>
<proteinExistence type="predicted"/>
<dbReference type="RefSeq" id="XP_012200143.1">
    <property type="nucleotide sequence ID" value="XM_012344753.1"/>
</dbReference>
<accession>A0A067CR33</accession>
<dbReference type="InterPro" id="IPR000254">
    <property type="entry name" value="CBD"/>
</dbReference>
<feature type="chain" id="PRO_5001638792" description="CBM1 domain-containing protein" evidence="3">
    <location>
        <begin position="21"/>
        <end position="305"/>
    </location>
</feature>
<feature type="domain" description="CBM1" evidence="4">
    <location>
        <begin position="255"/>
        <end position="291"/>
    </location>
</feature>
<evidence type="ECO:0000259" key="4">
    <source>
        <dbReference type="PROSITE" id="PS51164"/>
    </source>
</evidence>
<dbReference type="OrthoDB" id="164632at2759"/>
<dbReference type="InterPro" id="IPR035971">
    <property type="entry name" value="CBD_sf"/>
</dbReference>